<evidence type="ECO:0000256" key="1">
    <source>
        <dbReference type="ARBA" id="ARBA00004141"/>
    </source>
</evidence>
<comment type="subcellular location">
    <subcellularLocation>
        <location evidence="1">Membrane</location>
        <topology evidence="1">Multi-pass membrane protein</topology>
    </subcellularLocation>
</comment>
<protein>
    <submittedName>
        <fullName evidence="6">ZIP family metal transporter</fullName>
    </submittedName>
</protein>
<reference evidence="6" key="2">
    <citation type="journal article" date="2021" name="Microbiome">
        <title>Successional dynamics and alternative stable states in a saline activated sludge microbial community over 9 years.</title>
        <authorList>
            <person name="Wang Y."/>
            <person name="Ye J."/>
            <person name="Ju F."/>
            <person name="Liu L."/>
            <person name="Boyd J.A."/>
            <person name="Deng Y."/>
            <person name="Parks D.H."/>
            <person name="Jiang X."/>
            <person name="Yin X."/>
            <person name="Woodcroft B.J."/>
            <person name="Tyson G.W."/>
            <person name="Hugenholtz P."/>
            <person name="Polz M.F."/>
            <person name="Zhang T."/>
        </authorList>
    </citation>
    <scope>NUCLEOTIDE SEQUENCE</scope>
    <source>
        <strain evidence="6">HKST-UBA79</strain>
    </source>
</reference>
<dbReference type="GO" id="GO:0016020">
    <property type="term" value="C:membrane"/>
    <property type="evidence" value="ECO:0007669"/>
    <property type="project" value="UniProtKB-SubCell"/>
</dbReference>
<proteinExistence type="predicted"/>
<comment type="caution">
    <text evidence="6">The sequence shown here is derived from an EMBL/GenBank/DDBJ whole genome shotgun (WGS) entry which is preliminary data.</text>
</comment>
<reference evidence="6" key="1">
    <citation type="submission" date="2020-04" db="EMBL/GenBank/DDBJ databases">
        <authorList>
            <person name="Zhang T."/>
        </authorList>
    </citation>
    <scope>NUCLEOTIDE SEQUENCE</scope>
    <source>
        <strain evidence="6">HKST-UBA79</strain>
    </source>
</reference>
<sequence length="247" mass="26925">MSVVLIGIIFSTIFLSLLSFLGALSLLFKARDTARLIHLLVALAAGTLLGDTFLHLMPEGVESMEPSTFFGVVLFSYVVFFLIEKIIHWHHCHEGDCDIHSYGYMSLLGDGIHNFIDGIILAVAFVSSPYLGVITTFAIALHEIPQELGDFAILIKSGFSKKRALFLNFGAALLSVIGGIVGYFAIISANGLVLYLLPLASGALLYISTTDLVPELRFEKSPTEIAENFAMFCLGISLMYALMFFGL</sequence>
<dbReference type="PANTHER" id="PTHR16950:SF16">
    <property type="entry name" value="ZINC TRANSPORTER ZIP13"/>
    <property type="match status" value="1"/>
</dbReference>
<keyword evidence="4 5" id="KW-0472">Membrane</keyword>
<feature type="transmembrane region" description="Helical" evidence="5">
    <location>
        <begin position="225"/>
        <end position="245"/>
    </location>
</feature>
<evidence type="ECO:0000256" key="5">
    <source>
        <dbReference type="SAM" id="Phobius"/>
    </source>
</evidence>
<organism evidence="6 7">
    <name type="scientific">candidate division WWE3 bacterium</name>
    <dbReference type="NCBI Taxonomy" id="2053526"/>
    <lineage>
        <taxon>Bacteria</taxon>
        <taxon>Katanobacteria</taxon>
    </lineage>
</organism>
<dbReference type="AlphaFoldDB" id="A0A955EAV9"/>
<evidence type="ECO:0000256" key="3">
    <source>
        <dbReference type="ARBA" id="ARBA00022989"/>
    </source>
</evidence>
<dbReference type="PANTHER" id="PTHR16950">
    <property type="entry name" value="ZINC TRANSPORTER SLC39A7 HISTIDINE-RICH MEMBRANE PROTEIN KE4"/>
    <property type="match status" value="1"/>
</dbReference>
<feature type="transmembrane region" description="Helical" evidence="5">
    <location>
        <begin position="66"/>
        <end position="83"/>
    </location>
</feature>
<keyword evidence="2 5" id="KW-0812">Transmembrane</keyword>
<feature type="transmembrane region" description="Helical" evidence="5">
    <location>
        <begin position="165"/>
        <end position="186"/>
    </location>
</feature>
<feature type="transmembrane region" description="Helical" evidence="5">
    <location>
        <begin position="6"/>
        <end position="28"/>
    </location>
</feature>
<dbReference type="InterPro" id="IPR003689">
    <property type="entry name" value="ZIP"/>
</dbReference>
<evidence type="ECO:0000313" key="7">
    <source>
        <dbReference type="Proteomes" id="UP000740557"/>
    </source>
</evidence>
<evidence type="ECO:0000313" key="6">
    <source>
        <dbReference type="EMBL" id="MCA9308005.1"/>
    </source>
</evidence>
<accession>A0A955EAV9</accession>
<feature type="transmembrane region" description="Helical" evidence="5">
    <location>
        <begin position="192"/>
        <end position="213"/>
    </location>
</feature>
<gene>
    <name evidence="6" type="ORF">KC980_00685</name>
</gene>
<evidence type="ECO:0000256" key="4">
    <source>
        <dbReference type="ARBA" id="ARBA00023136"/>
    </source>
</evidence>
<dbReference type="EMBL" id="JAGQNX010000019">
    <property type="protein sequence ID" value="MCA9308005.1"/>
    <property type="molecule type" value="Genomic_DNA"/>
</dbReference>
<dbReference type="GO" id="GO:0046873">
    <property type="term" value="F:metal ion transmembrane transporter activity"/>
    <property type="evidence" value="ECO:0007669"/>
    <property type="project" value="InterPro"/>
</dbReference>
<evidence type="ECO:0000256" key="2">
    <source>
        <dbReference type="ARBA" id="ARBA00022692"/>
    </source>
</evidence>
<dbReference type="Pfam" id="PF02535">
    <property type="entry name" value="Zip"/>
    <property type="match status" value="2"/>
</dbReference>
<keyword evidence="3 5" id="KW-1133">Transmembrane helix</keyword>
<feature type="transmembrane region" description="Helical" evidence="5">
    <location>
        <begin position="35"/>
        <end position="54"/>
    </location>
</feature>
<dbReference type="Proteomes" id="UP000740557">
    <property type="component" value="Unassembled WGS sequence"/>
</dbReference>
<name>A0A955EAV9_UNCKA</name>